<organism evidence="1 2">
    <name type="scientific">Portunus trituberculatus</name>
    <name type="common">Swimming crab</name>
    <name type="synonym">Neptunus trituberculatus</name>
    <dbReference type="NCBI Taxonomy" id="210409"/>
    <lineage>
        <taxon>Eukaryota</taxon>
        <taxon>Metazoa</taxon>
        <taxon>Ecdysozoa</taxon>
        <taxon>Arthropoda</taxon>
        <taxon>Crustacea</taxon>
        <taxon>Multicrustacea</taxon>
        <taxon>Malacostraca</taxon>
        <taxon>Eumalacostraca</taxon>
        <taxon>Eucarida</taxon>
        <taxon>Decapoda</taxon>
        <taxon>Pleocyemata</taxon>
        <taxon>Brachyura</taxon>
        <taxon>Eubrachyura</taxon>
        <taxon>Portunoidea</taxon>
        <taxon>Portunidae</taxon>
        <taxon>Portuninae</taxon>
        <taxon>Portunus</taxon>
    </lineage>
</organism>
<sequence length="224" mass="25052">MLPVFSLSERLTSGDETLSLSSHPVMRMITGDEPLHVPPDKTGSQLGSRDSRECLKLCTASACMWRHRLLPGVDAHHQQRRQCGRELGQSLQLRNDPLPLIVAPQPLPRTSLHVGRYSFRWSLDYLGYESRAAPSGLRGTSSLWCFGTLSRERDSVNQFSEVRILTHFVSSPSQVHTTMPFALFPNFPHYKLTSIKSSHSLTTRTTTTTTTTITITPLQSPLPL</sequence>
<evidence type="ECO:0000313" key="2">
    <source>
        <dbReference type="Proteomes" id="UP000324222"/>
    </source>
</evidence>
<dbReference type="AlphaFoldDB" id="A0A5B7GKH0"/>
<reference evidence="1 2" key="1">
    <citation type="submission" date="2019-05" db="EMBL/GenBank/DDBJ databases">
        <title>Another draft genome of Portunus trituberculatus and its Hox gene families provides insights of decapod evolution.</title>
        <authorList>
            <person name="Jeong J.-H."/>
            <person name="Song I."/>
            <person name="Kim S."/>
            <person name="Choi T."/>
            <person name="Kim D."/>
            <person name="Ryu S."/>
            <person name="Kim W."/>
        </authorList>
    </citation>
    <scope>NUCLEOTIDE SEQUENCE [LARGE SCALE GENOMIC DNA]</scope>
    <source>
        <tissue evidence="1">Muscle</tissue>
    </source>
</reference>
<gene>
    <name evidence="1" type="ORF">E2C01_051489</name>
</gene>
<accession>A0A5B7GKH0</accession>
<proteinExistence type="predicted"/>
<dbReference type="EMBL" id="VSRR010014839">
    <property type="protein sequence ID" value="MPC57508.1"/>
    <property type="molecule type" value="Genomic_DNA"/>
</dbReference>
<dbReference type="Proteomes" id="UP000324222">
    <property type="component" value="Unassembled WGS sequence"/>
</dbReference>
<evidence type="ECO:0000313" key="1">
    <source>
        <dbReference type="EMBL" id="MPC57508.1"/>
    </source>
</evidence>
<keyword evidence="2" id="KW-1185">Reference proteome</keyword>
<comment type="caution">
    <text evidence="1">The sequence shown here is derived from an EMBL/GenBank/DDBJ whole genome shotgun (WGS) entry which is preliminary data.</text>
</comment>
<name>A0A5B7GKH0_PORTR</name>
<protein>
    <submittedName>
        <fullName evidence="1">Uncharacterized protein</fullName>
    </submittedName>
</protein>